<dbReference type="EMBL" id="CAADFA010000130">
    <property type="protein sequence ID" value="VFJ53837.1"/>
    <property type="molecule type" value="Genomic_DNA"/>
</dbReference>
<dbReference type="EMBL" id="CAADEZ010000116">
    <property type="protein sequence ID" value="VFJ53563.1"/>
    <property type="molecule type" value="Genomic_DNA"/>
</dbReference>
<gene>
    <name evidence="1" type="ORF">BECKFM1743A_GA0114220_101166</name>
    <name evidence="3" type="ORF">BECKFM1743B_GA0114221_100373</name>
    <name evidence="2" type="ORF">BECKFM1743C_GA0114222_101303</name>
</gene>
<proteinExistence type="predicted"/>
<name>A0A450VRA0_9GAMM</name>
<accession>A0A450VRA0</accession>
<dbReference type="AlphaFoldDB" id="A0A450VRA0"/>
<evidence type="ECO:0000313" key="3">
    <source>
        <dbReference type="EMBL" id="VFK07309.1"/>
    </source>
</evidence>
<evidence type="ECO:0000313" key="2">
    <source>
        <dbReference type="EMBL" id="VFJ53837.1"/>
    </source>
</evidence>
<protein>
    <submittedName>
        <fullName evidence="3">Uncharacterized protein</fullName>
    </submittedName>
</protein>
<organism evidence="3">
    <name type="scientific">Candidatus Kentrum sp. FM</name>
    <dbReference type="NCBI Taxonomy" id="2126340"/>
    <lineage>
        <taxon>Bacteria</taxon>
        <taxon>Pseudomonadati</taxon>
        <taxon>Pseudomonadota</taxon>
        <taxon>Gammaproteobacteria</taxon>
        <taxon>Candidatus Kentrum</taxon>
    </lineage>
</organism>
<sequence>MNILQDKGFLEFIWASVSKTIDQNHFEDFGRPAKALNSYPLIDFMRSSVRDGQVPTLLEHCDSEEDEIAGLAISLLARRCDETEVKERFMSIWRDPKSSYMKRWWVSFRLLDYPLGEHEQIHREVFEFVQGSWDRWLDLCTDYFGGGRELLYITIRPFLVFYVRFSCSHFHKVLVRYRYRDSLSLSILSGFFDSESRYR</sequence>
<evidence type="ECO:0000313" key="1">
    <source>
        <dbReference type="EMBL" id="VFJ53563.1"/>
    </source>
</evidence>
<dbReference type="EMBL" id="CAADFL010000037">
    <property type="protein sequence ID" value="VFK07309.1"/>
    <property type="molecule type" value="Genomic_DNA"/>
</dbReference>
<reference evidence="3" key="1">
    <citation type="submission" date="2019-02" db="EMBL/GenBank/DDBJ databases">
        <authorList>
            <person name="Gruber-Vodicka R. H."/>
            <person name="Seah K. B. B."/>
        </authorList>
    </citation>
    <scope>NUCLEOTIDE SEQUENCE</scope>
    <source>
        <strain evidence="1">BECK_BZ163</strain>
        <strain evidence="3">BECK_BZ164</strain>
        <strain evidence="2">BECK_BZ165</strain>
    </source>
</reference>